<dbReference type="InterPro" id="IPR008964">
    <property type="entry name" value="Invasin/intimin_cell_adhesion"/>
</dbReference>
<keyword evidence="1" id="KW-1133">Transmembrane helix</keyword>
<keyword evidence="1" id="KW-0472">Membrane</keyword>
<name>A0A9D1DT95_9FIRM</name>
<dbReference type="Gene3D" id="2.60.40.1080">
    <property type="match status" value="1"/>
</dbReference>
<comment type="caution">
    <text evidence="2">The sequence shown here is derived from an EMBL/GenBank/DDBJ whole genome shotgun (WGS) entry which is preliminary data.</text>
</comment>
<gene>
    <name evidence="2" type="ORF">IAB38_00835</name>
</gene>
<evidence type="ECO:0000313" key="2">
    <source>
        <dbReference type="EMBL" id="HIR58573.1"/>
    </source>
</evidence>
<dbReference type="SUPFAM" id="SSF51126">
    <property type="entry name" value="Pectin lyase-like"/>
    <property type="match status" value="1"/>
</dbReference>
<organism evidence="2 3">
    <name type="scientific">Candidatus Onthousia excrementipullorum</name>
    <dbReference type="NCBI Taxonomy" id="2840884"/>
    <lineage>
        <taxon>Bacteria</taxon>
        <taxon>Bacillati</taxon>
        <taxon>Bacillota</taxon>
        <taxon>Bacilli</taxon>
        <taxon>Candidatus Onthousia</taxon>
    </lineage>
</organism>
<sequence length="439" mass="48588">MRKSLLVAVILLGIFFLPRNVYAETIKIYQDGSCPYTTIEEYYNTVNGEIPSDLTIDLGSGTYDFANDAYENLTIKGVSKEETILNLTHIGLLQELTLENLSINSTNGDYFGIRLFSYNITLNNVNVSHTYELNSVVSLRLDANNIIIKNVVLNNDLTSNSGVYALYIGDSNNINIDGLTINNTNSNTEYGLTLDNIENANINNLTINNSDVGLYIHRELKKNINSSVIVNNSNLTNTTCSSFNILDDDYLVVEPVSFINNKNYQVVFKDNNKLNCSVASGDDTNTYISSNNILSSPLKSYTFDEIDYDNLTNTIQNVNKGTVDVITKYKGAITIEQGSSSPIEDAFDNVDLNNNITWTSKDESISIIDINDILGLKEGTTTITGVSSDGLSEYEIEVTVIRNPVTNSMVYIGIGLILILILGTSLYAVYRIKIIVNRD</sequence>
<keyword evidence="1" id="KW-0812">Transmembrane</keyword>
<reference evidence="2" key="2">
    <citation type="journal article" date="2021" name="PeerJ">
        <title>Extensive microbial diversity within the chicken gut microbiome revealed by metagenomics and culture.</title>
        <authorList>
            <person name="Gilroy R."/>
            <person name="Ravi A."/>
            <person name="Getino M."/>
            <person name="Pursley I."/>
            <person name="Horton D.L."/>
            <person name="Alikhan N.F."/>
            <person name="Baker D."/>
            <person name="Gharbi K."/>
            <person name="Hall N."/>
            <person name="Watson M."/>
            <person name="Adriaenssens E.M."/>
            <person name="Foster-Nyarko E."/>
            <person name="Jarju S."/>
            <person name="Secka A."/>
            <person name="Antonio M."/>
            <person name="Oren A."/>
            <person name="Chaudhuri R.R."/>
            <person name="La Ragione R."/>
            <person name="Hildebrand F."/>
            <person name="Pallen M.J."/>
        </authorList>
    </citation>
    <scope>NUCLEOTIDE SEQUENCE</scope>
    <source>
        <strain evidence="2">CHK184-20233</strain>
    </source>
</reference>
<proteinExistence type="predicted"/>
<dbReference type="AlphaFoldDB" id="A0A9D1DT95"/>
<evidence type="ECO:0000256" key="1">
    <source>
        <dbReference type="SAM" id="Phobius"/>
    </source>
</evidence>
<feature type="transmembrane region" description="Helical" evidence="1">
    <location>
        <begin position="409"/>
        <end position="430"/>
    </location>
</feature>
<protein>
    <submittedName>
        <fullName evidence="2">Uncharacterized protein</fullName>
    </submittedName>
</protein>
<evidence type="ECO:0000313" key="3">
    <source>
        <dbReference type="Proteomes" id="UP000824232"/>
    </source>
</evidence>
<dbReference type="EMBL" id="DVHC01000011">
    <property type="protein sequence ID" value="HIR58573.1"/>
    <property type="molecule type" value="Genomic_DNA"/>
</dbReference>
<reference evidence="2" key="1">
    <citation type="submission" date="2020-10" db="EMBL/GenBank/DDBJ databases">
        <authorList>
            <person name="Gilroy R."/>
        </authorList>
    </citation>
    <scope>NUCLEOTIDE SEQUENCE</scope>
    <source>
        <strain evidence="2">CHK184-20233</strain>
    </source>
</reference>
<dbReference type="InterPro" id="IPR011050">
    <property type="entry name" value="Pectin_lyase_fold/virulence"/>
</dbReference>
<accession>A0A9D1DT95</accession>
<dbReference type="Proteomes" id="UP000824232">
    <property type="component" value="Unassembled WGS sequence"/>
</dbReference>
<dbReference type="SUPFAM" id="SSF49373">
    <property type="entry name" value="Invasin/intimin cell-adhesion fragments"/>
    <property type="match status" value="1"/>
</dbReference>